<dbReference type="Proteomes" id="UP001165367">
    <property type="component" value="Unassembled WGS sequence"/>
</dbReference>
<proteinExistence type="predicted"/>
<evidence type="ECO:0000313" key="3">
    <source>
        <dbReference type="Proteomes" id="UP001165367"/>
    </source>
</evidence>
<accession>A0ABS9KKF3</accession>
<comment type="caution">
    <text evidence="2">The sequence shown here is derived from an EMBL/GenBank/DDBJ whole genome shotgun (WGS) entry which is preliminary data.</text>
</comment>
<dbReference type="EMBL" id="JAKLTR010000001">
    <property type="protein sequence ID" value="MCG2612809.1"/>
    <property type="molecule type" value="Genomic_DNA"/>
</dbReference>
<organism evidence="2 3">
    <name type="scientific">Terrimonas ginsenosidimutans</name>
    <dbReference type="NCBI Taxonomy" id="2908004"/>
    <lineage>
        <taxon>Bacteria</taxon>
        <taxon>Pseudomonadati</taxon>
        <taxon>Bacteroidota</taxon>
        <taxon>Chitinophagia</taxon>
        <taxon>Chitinophagales</taxon>
        <taxon>Chitinophagaceae</taxon>
        <taxon>Terrimonas</taxon>
    </lineage>
</organism>
<dbReference type="InterPro" id="IPR056077">
    <property type="entry name" value="DUF7660"/>
</dbReference>
<sequence>MDTSTIHDRESFIHFVQELRNNFLQDGEQWENKTLDQFLEALAAYAEDIQGYYDNMTPSVNADIPGWKVFADMLMGASMYE</sequence>
<name>A0ABS9KKF3_9BACT</name>
<keyword evidence="3" id="KW-1185">Reference proteome</keyword>
<evidence type="ECO:0000313" key="2">
    <source>
        <dbReference type="EMBL" id="MCG2612809.1"/>
    </source>
</evidence>
<protein>
    <recommendedName>
        <fullName evidence="1">DUF7660 domain-containing protein</fullName>
    </recommendedName>
</protein>
<feature type="domain" description="DUF7660" evidence="1">
    <location>
        <begin position="9"/>
        <end position="81"/>
    </location>
</feature>
<evidence type="ECO:0000259" key="1">
    <source>
        <dbReference type="Pfam" id="PF24693"/>
    </source>
</evidence>
<dbReference type="RefSeq" id="WP_237868038.1">
    <property type="nucleotide sequence ID" value="NZ_JAKLTR010000001.1"/>
</dbReference>
<dbReference type="Pfam" id="PF24693">
    <property type="entry name" value="DUF7660"/>
    <property type="match status" value="1"/>
</dbReference>
<gene>
    <name evidence="2" type="ORF">LZZ85_00900</name>
</gene>
<reference evidence="2" key="1">
    <citation type="submission" date="2022-01" db="EMBL/GenBank/DDBJ databases">
        <authorList>
            <person name="Jo J.-H."/>
            <person name="Im W.-T."/>
        </authorList>
    </citation>
    <scope>NUCLEOTIDE SEQUENCE</scope>
    <source>
        <strain evidence="2">NA20</strain>
    </source>
</reference>